<keyword evidence="3" id="KW-1185">Reference proteome</keyword>
<dbReference type="Pfam" id="PF22677">
    <property type="entry name" value="Ble-like_N"/>
    <property type="match status" value="1"/>
</dbReference>
<proteinExistence type="predicted"/>
<protein>
    <submittedName>
        <fullName evidence="2">VOC family protein</fullName>
    </submittedName>
</protein>
<dbReference type="SUPFAM" id="SSF54593">
    <property type="entry name" value="Glyoxalase/Bleomycin resistance protein/Dihydroxybiphenyl dioxygenase"/>
    <property type="match status" value="1"/>
</dbReference>
<dbReference type="PANTHER" id="PTHR33993">
    <property type="entry name" value="GLYOXALASE-RELATED"/>
    <property type="match status" value="1"/>
</dbReference>
<dbReference type="EMBL" id="SRJC01000004">
    <property type="protein sequence ID" value="TGB01857.1"/>
    <property type="molecule type" value="Genomic_DNA"/>
</dbReference>
<gene>
    <name evidence="2" type="ORF">E4663_14570</name>
</gene>
<dbReference type="Proteomes" id="UP000297982">
    <property type="component" value="Unassembled WGS sequence"/>
</dbReference>
<dbReference type="CDD" id="cd07247">
    <property type="entry name" value="SgaA_N_like"/>
    <property type="match status" value="1"/>
</dbReference>
<dbReference type="InterPro" id="IPR052164">
    <property type="entry name" value="Anthracycline_SecMetBiosynth"/>
</dbReference>
<accession>A0A4Z0GXI9</accession>
<evidence type="ECO:0000259" key="1">
    <source>
        <dbReference type="PROSITE" id="PS51819"/>
    </source>
</evidence>
<dbReference type="InterPro" id="IPR053863">
    <property type="entry name" value="Glyoxy/Ble-like_N"/>
</dbReference>
<dbReference type="PROSITE" id="PS51819">
    <property type="entry name" value="VOC"/>
    <property type="match status" value="1"/>
</dbReference>
<reference evidence="2 3" key="1">
    <citation type="journal article" date="2003" name="Int. J. Syst. Evol. Microbiol.">
        <title>Halobacillus salinus sp. nov., isolated from a salt lake on the coast of the East Sea in Korea.</title>
        <authorList>
            <person name="Yoon J.H."/>
            <person name="Kang K.H."/>
            <person name="Park Y.H."/>
        </authorList>
    </citation>
    <scope>NUCLEOTIDE SEQUENCE [LARGE SCALE GENOMIC DNA]</scope>
    <source>
        <strain evidence="2 3">HSL-3</strain>
    </source>
</reference>
<evidence type="ECO:0000313" key="2">
    <source>
        <dbReference type="EMBL" id="TGB01857.1"/>
    </source>
</evidence>
<feature type="domain" description="VOC" evidence="1">
    <location>
        <begin position="3"/>
        <end position="126"/>
    </location>
</feature>
<name>A0A4Z0GXI9_9BACI</name>
<dbReference type="RefSeq" id="WP_079477115.1">
    <property type="nucleotide sequence ID" value="NZ_FVYZ01000002.1"/>
</dbReference>
<dbReference type="PANTHER" id="PTHR33993:SF2">
    <property type="entry name" value="VOC DOMAIN-CONTAINING PROTEIN"/>
    <property type="match status" value="1"/>
</dbReference>
<comment type="caution">
    <text evidence="2">The sequence shown here is derived from an EMBL/GenBank/DDBJ whole genome shotgun (WGS) entry which is preliminary data.</text>
</comment>
<organism evidence="2 3">
    <name type="scientific">Halobacillus salinus</name>
    <dbReference type="NCBI Taxonomy" id="192814"/>
    <lineage>
        <taxon>Bacteria</taxon>
        <taxon>Bacillati</taxon>
        <taxon>Bacillota</taxon>
        <taxon>Bacilli</taxon>
        <taxon>Bacillales</taxon>
        <taxon>Bacillaceae</taxon>
        <taxon>Halobacillus</taxon>
    </lineage>
</organism>
<sequence>MSRIVHFEIHVDDMERATAFYGDVFGWTFEDWTEYAGMPYMGAVTGSEDVPGINGALMQRQGNPPAEGQPMNGYACTIGVGDFDSTAAKIEKNGGKVAMEKYALPGMAWQGYFIDTEGNTFGIHQPDENAK</sequence>
<dbReference type="Gene3D" id="3.10.180.10">
    <property type="entry name" value="2,3-Dihydroxybiphenyl 1,2-Dioxygenase, domain 1"/>
    <property type="match status" value="1"/>
</dbReference>
<dbReference type="AlphaFoldDB" id="A0A4Z0GXI9"/>
<dbReference type="InterPro" id="IPR037523">
    <property type="entry name" value="VOC_core"/>
</dbReference>
<evidence type="ECO:0000313" key="3">
    <source>
        <dbReference type="Proteomes" id="UP000297982"/>
    </source>
</evidence>
<dbReference type="OrthoDB" id="9804235at2"/>
<dbReference type="InterPro" id="IPR029068">
    <property type="entry name" value="Glyas_Bleomycin-R_OHBP_Dase"/>
</dbReference>
<dbReference type="STRING" id="192814.GCA_900166575_03681"/>